<feature type="binding site" evidence="4">
    <location>
        <position position="48"/>
    </location>
    <ligand>
        <name>pyruvate</name>
        <dbReference type="ChEBI" id="CHEBI:15361"/>
    </ligand>
</feature>
<dbReference type="CDD" id="cd00408">
    <property type="entry name" value="DHDPS-like"/>
    <property type="match status" value="1"/>
</dbReference>
<accession>A0A286IFP8</accession>
<evidence type="ECO:0000256" key="2">
    <source>
        <dbReference type="PIRNR" id="PIRNR001365"/>
    </source>
</evidence>
<comment type="similarity">
    <text evidence="2">Belongs to the DapA family.</text>
</comment>
<dbReference type="Pfam" id="PF00701">
    <property type="entry name" value="DHDPS"/>
    <property type="match status" value="1"/>
</dbReference>
<dbReference type="PRINTS" id="PR00146">
    <property type="entry name" value="DHPICSNTHASE"/>
</dbReference>
<dbReference type="OrthoDB" id="7157803at2"/>
<evidence type="ECO:0000256" key="4">
    <source>
        <dbReference type="PIRSR" id="PIRSR001365-2"/>
    </source>
</evidence>
<organism evidence="5 6">
    <name type="scientific">Hoeflea halophila</name>
    <dbReference type="NCBI Taxonomy" id="714899"/>
    <lineage>
        <taxon>Bacteria</taxon>
        <taxon>Pseudomonadati</taxon>
        <taxon>Pseudomonadota</taxon>
        <taxon>Alphaproteobacteria</taxon>
        <taxon>Hyphomicrobiales</taxon>
        <taxon>Rhizobiaceae</taxon>
        <taxon>Hoeflea</taxon>
    </lineage>
</organism>
<dbReference type="InterPro" id="IPR002220">
    <property type="entry name" value="DapA-like"/>
</dbReference>
<dbReference type="AlphaFoldDB" id="A0A286IFP8"/>
<feature type="active site" description="Schiff-base intermediate with substrate" evidence="3">
    <location>
        <position position="170"/>
    </location>
</feature>
<dbReference type="RefSeq" id="WP_097108941.1">
    <property type="nucleotide sequence ID" value="NZ_OCPC01000005.1"/>
</dbReference>
<dbReference type="EMBL" id="OCPC01000005">
    <property type="protein sequence ID" value="SOE18466.1"/>
    <property type="molecule type" value="Genomic_DNA"/>
</dbReference>
<dbReference type="SMART" id="SM01130">
    <property type="entry name" value="DHDPS"/>
    <property type="match status" value="1"/>
</dbReference>
<evidence type="ECO:0000256" key="1">
    <source>
        <dbReference type="ARBA" id="ARBA00023239"/>
    </source>
</evidence>
<dbReference type="Gene3D" id="3.20.20.70">
    <property type="entry name" value="Aldolase class I"/>
    <property type="match status" value="1"/>
</dbReference>
<keyword evidence="6" id="KW-1185">Reference proteome</keyword>
<protein>
    <submittedName>
        <fullName evidence="5">4-hydroxy-tetrahydrodipicolinate synthase</fullName>
    </submittedName>
</protein>
<gene>
    <name evidence="5" type="ORF">SAMN05877838_3390</name>
</gene>
<evidence type="ECO:0000313" key="5">
    <source>
        <dbReference type="EMBL" id="SOE18466.1"/>
    </source>
</evidence>
<dbReference type="PANTHER" id="PTHR12128:SF67">
    <property type="entry name" value="BLR3884 PROTEIN"/>
    <property type="match status" value="1"/>
</dbReference>
<feature type="binding site" evidence="4">
    <location>
        <position position="211"/>
    </location>
    <ligand>
        <name>pyruvate</name>
        <dbReference type="ChEBI" id="CHEBI:15361"/>
    </ligand>
</feature>
<reference evidence="6" key="1">
    <citation type="submission" date="2017-08" db="EMBL/GenBank/DDBJ databases">
        <authorList>
            <person name="Varghese N."/>
            <person name="Submissions S."/>
        </authorList>
    </citation>
    <scope>NUCLEOTIDE SEQUENCE [LARGE SCALE GENOMIC DNA]</scope>
    <source>
        <strain evidence="6">KCTC 23107</strain>
    </source>
</reference>
<dbReference type="InterPro" id="IPR013785">
    <property type="entry name" value="Aldolase_TIM"/>
</dbReference>
<dbReference type="PANTHER" id="PTHR12128">
    <property type="entry name" value="DIHYDRODIPICOLINATE SYNTHASE"/>
    <property type="match status" value="1"/>
</dbReference>
<keyword evidence="1 2" id="KW-0456">Lyase</keyword>
<dbReference type="GO" id="GO:0008840">
    <property type="term" value="F:4-hydroxy-tetrahydrodipicolinate synthase activity"/>
    <property type="evidence" value="ECO:0007669"/>
    <property type="project" value="TreeGrafter"/>
</dbReference>
<evidence type="ECO:0000313" key="6">
    <source>
        <dbReference type="Proteomes" id="UP000219465"/>
    </source>
</evidence>
<feature type="active site" description="Proton donor/acceptor" evidence="3">
    <location>
        <position position="140"/>
    </location>
</feature>
<dbReference type="SUPFAM" id="SSF51569">
    <property type="entry name" value="Aldolase"/>
    <property type="match status" value="1"/>
</dbReference>
<proteinExistence type="inferred from homology"/>
<dbReference type="Proteomes" id="UP000219465">
    <property type="component" value="Unassembled WGS sequence"/>
</dbReference>
<evidence type="ECO:0000256" key="3">
    <source>
        <dbReference type="PIRSR" id="PIRSR001365-1"/>
    </source>
</evidence>
<dbReference type="PIRSF" id="PIRSF001365">
    <property type="entry name" value="DHDPS"/>
    <property type="match status" value="1"/>
</dbReference>
<name>A0A286IFP8_9HYPH</name>
<sequence>MTNPIFGLSAALVTPYSASGEVDLAKLAKHAGSLLARGCDGVTLCGTTGEGFGLTLDERKAMFDAVAKTMPAGTPIHVGIMAPAIDDAVAQSIAALDAGAAGLLMAPPFFMKGTDEDGLFNWFNQVFMRIGDRLRGVIMYHIPGQTAVALSPDLIARLRKAWPGIITGIKDSSGDWATAERFLAGHGDISVLVGDERLLPRAMAKGAEGSICGLANIAPELLAPVIHSKDEGRVLIELTNLVVSNPIIPAVKLLAGHLADDNGFDAVRPPLTQLSPEQKSDLLQAFDAIMANA</sequence>